<evidence type="ECO:0008006" key="4">
    <source>
        <dbReference type="Google" id="ProtNLM"/>
    </source>
</evidence>
<proteinExistence type="predicted"/>
<dbReference type="Proteomes" id="UP000236946">
    <property type="component" value="Unassembled WGS sequence"/>
</dbReference>
<organism evidence="2 3">
    <name type="scientific">Candidatus Staskawiczbacteria bacterium CG10_big_fil_rev_8_21_14_0_10_38_10</name>
    <dbReference type="NCBI Taxonomy" id="1974891"/>
    <lineage>
        <taxon>Bacteria</taxon>
        <taxon>Candidatus Staskawicziibacteriota</taxon>
    </lineage>
</organism>
<evidence type="ECO:0000256" key="1">
    <source>
        <dbReference type="SAM" id="Phobius"/>
    </source>
</evidence>
<evidence type="ECO:0000313" key="3">
    <source>
        <dbReference type="Proteomes" id="UP000236946"/>
    </source>
</evidence>
<feature type="transmembrane region" description="Helical" evidence="1">
    <location>
        <begin position="21"/>
        <end position="47"/>
    </location>
</feature>
<keyword evidence="1" id="KW-0812">Transmembrane</keyword>
<protein>
    <recommendedName>
        <fullName evidence="4">PilN domain-containing protein</fullName>
    </recommendedName>
</protein>
<name>A0A2H9T118_9BACT</name>
<dbReference type="AlphaFoldDB" id="A0A2H9T118"/>
<evidence type="ECO:0000313" key="2">
    <source>
        <dbReference type="EMBL" id="PJE69433.1"/>
    </source>
</evidence>
<gene>
    <name evidence="2" type="ORF">COU98_02070</name>
</gene>
<dbReference type="Pfam" id="PF05137">
    <property type="entry name" value="PilN"/>
    <property type="match status" value="1"/>
</dbReference>
<keyword evidence="1" id="KW-0472">Membrane</keyword>
<keyword evidence="1" id="KW-1133">Transmembrane helix</keyword>
<reference evidence="3" key="1">
    <citation type="submission" date="2017-09" db="EMBL/GenBank/DDBJ databases">
        <title>Depth-based differentiation of microbial function through sediment-hosted aquifers and enrichment of novel symbionts in the deep terrestrial subsurface.</title>
        <authorList>
            <person name="Probst A.J."/>
            <person name="Ladd B."/>
            <person name="Jarett J.K."/>
            <person name="Geller-Mcgrath D.E."/>
            <person name="Sieber C.M.K."/>
            <person name="Emerson J.B."/>
            <person name="Anantharaman K."/>
            <person name="Thomas B.C."/>
            <person name="Malmstrom R."/>
            <person name="Stieglmeier M."/>
            <person name="Klingl A."/>
            <person name="Woyke T."/>
            <person name="Ryan C.M."/>
            <person name="Banfield J.F."/>
        </authorList>
    </citation>
    <scope>NUCLEOTIDE SEQUENCE [LARGE SCALE GENOMIC DNA]</scope>
</reference>
<comment type="caution">
    <text evidence="2">The sequence shown here is derived from an EMBL/GenBank/DDBJ whole genome shotgun (WGS) entry which is preliminary data.</text>
</comment>
<dbReference type="InterPro" id="IPR007813">
    <property type="entry name" value="PilN"/>
</dbReference>
<sequence>MINLLPLEEKRELIFEDWKRLAIILGSIAIFFLISLALILFSIQIYIRGQVDDQKIILEKTQREYEKSDIKNLQEVVKEYNINLLKLQKFYAEEIDWSGILDKISKIERPGIYFTNLSLNEEEKDKKIKIAISGFSKNRDNLSQLKESLEKEKDFKEIYFSPSSWIKQNDIDFYLTFNIAK</sequence>
<dbReference type="EMBL" id="PFEN01000039">
    <property type="protein sequence ID" value="PJE69433.1"/>
    <property type="molecule type" value="Genomic_DNA"/>
</dbReference>
<accession>A0A2H9T118</accession>